<name>A0A447TIB1_CHRVL</name>
<feature type="modified residue" description="4-aspartylphosphate" evidence="6">
    <location>
        <position position="54"/>
    </location>
</feature>
<dbReference type="PANTHER" id="PTHR48111:SF1">
    <property type="entry name" value="TWO-COMPONENT RESPONSE REGULATOR ORR33"/>
    <property type="match status" value="1"/>
</dbReference>
<dbReference type="Proteomes" id="UP000275777">
    <property type="component" value="Chromosome"/>
</dbReference>
<keyword evidence="4" id="KW-0238">DNA-binding</keyword>
<dbReference type="GO" id="GO:0032993">
    <property type="term" value="C:protein-DNA complex"/>
    <property type="evidence" value="ECO:0007669"/>
    <property type="project" value="TreeGrafter"/>
</dbReference>
<dbReference type="GO" id="GO:0000976">
    <property type="term" value="F:transcription cis-regulatory region binding"/>
    <property type="evidence" value="ECO:0007669"/>
    <property type="project" value="TreeGrafter"/>
</dbReference>
<evidence type="ECO:0000313" key="8">
    <source>
        <dbReference type="EMBL" id="VEB44629.1"/>
    </source>
</evidence>
<accession>A0A447TIB1</accession>
<evidence type="ECO:0000256" key="3">
    <source>
        <dbReference type="ARBA" id="ARBA00023015"/>
    </source>
</evidence>
<dbReference type="Pfam" id="PF07228">
    <property type="entry name" value="SpoIIE"/>
    <property type="match status" value="1"/>
</dbReference>
<proteinExistence type="predicted"/>
<dbReference type="GO" id="GO:0006355">
    <property type="term" value="P:regulation of DNA-templated transcription"/>
    <property type="evidence" value="ECO:0007669"/>
    <property type="project" value="TreeGrafter"/>
</dbReference>
<evidence type="ECO:0000256" key="4">
    <source>
        <dbReference type="ARBA" id="ARBA00023125"/>
    </source>
</evidence>
<keyword evidence="1 6" id="KW-0597">Phosphoprotein</keyword>
<protein>
    <submittedName>
        <fullName evidence="8">Transcriptional regulatory protein AfsQ1</fullName>
    </submittedName>
</protein>
<dbReference type="Pfam" id="PF00072">
    <property type="entry name" value="Response_reg"/>
    <property type="match status" value="1"/>
</dbReference>
<evidence type="ECO:0000256" key="6">
    <source>
        <dbReference type="PROSITE-ProRule" id="PRU00169"/>
    </source>
</evidence>
<dbReference type="InterPro" id="IPR001932">
    <property type="entry name" value="PPM-type_phosphatase-like_dom"/>
</dbReference>
<dbReference type="SMART" id="SM00448">
    <property type="entry name" value="REC"/>
    <property type="match status" value="1"/>
</dbReference>
<evidence type="ECO:0000259" key="7">
    <source>
        <dbReference type="PROSITE" id="PS50110"/>
    </source>
</evidence>
<feature type="domain" description="Response regulatory" evidence="7">
    <location>
        <begin position="5"/>
        <end position="121"/>
    </location>
</feature>
<evidence type="ECO:0000256" key="2">
    <source>
        <dbReference type="ARBA" id="ARBA00023012"/>
    </source>
</evidence>
<evidence type="ECO:0000256" key="1">
    <source>
        <dbReference type="ARBA" id="ARBA00022553"/>
    </source>
</evidence>
<dbReference type="PANTHER" id="PTHR48111">
    <property type="entry name" value="REGULATOR OF RPOS"/>
    <property type="match status" value="1"/>
</dbReference>
<keyword evidence="3" id="KW-0805">Transcription regulation</keyword>
<dbReference type="GO" id="GO:0000156">
    <property type="term" value="F:phosphorelay response regulator activity"/>
    <property type="evidence" value="ECO:0007669"/>
    <property type="project" value="TreeGrafter"/>
</dbReference>
<dbReference type="Gene3D" id="3.40.50.2300">
    <property type="match status" value="1"/>
</dbReference>
<sequence length="425" mass="47272">MSSTTILLVEDSATNRYFIEQFIQELGYRCASAKNGVEAVEYCRNQVPDLVLMDIIMPEMDGLQATTELRRLFGEHWVPIIFLTSLNELESVVSGLKAGGDDYLAKPVSFDLLSAKIHVFLRIAQMQNQINQDAVRLEKYYQENEFEQQLALELIERLVRLRTSRPGHVWQYLNPAAGFNGDLIIICQPPGGGEHIMLADCTGHGLTAAISALPAIDCFHEMTEAGCDMAAIARGVNQKLHKLLPGGRFVAAALIAIDADGRHARVWNGGVPACCCSTKRERSRRAASRLTRRWACCRPKPSTTACRPWPGCRSRRWWSVRTASPRPRTARVRCSAWPAWRPRSGAAGQTGSGRLCWRRPRRTCRAARPAMTSRCWWSAILGAAPRLAEAGLRACPRSFCGSGHFMPDARRGKRHAAESFTARAV</sequence>
<dbReference type="InterPro" id="IPR001789">
    <property type="entry name" value="Sig_transdc_resp-reg_receiver"/>
</dbReference>
<dbReference type="PROSITE" id="PS50110">
    <property type="entry name" value="RESPONSE_REGULATORY"/>
    <property type="match status" value="1"/>
</dbReference>
<gene>
    <name evidence="8" type="primary">afsQ1_2</name>
    <name evidence="8" type="ORF">NCTC9695_05120</name>
</gene>
<dbReference type="InterPro" id="IPR036457">
    <property type="entry name" value="PPM-type-like_dom_sf"/>
</dbReference>
<organism evidence="8 9">
    <name type="scientific">Chromobacterium violaceum</name>
    <dbReference type="NCBI Taxonomy" id="536"/>
    <lineage>
        <taxon>Bacteria</taxon>
        <taxon>Pseudomonadati</taxon>
        <taxon>Pseudomonadota</taxon>
        <taxon>Betaproteobacteria</taxon>
        <taxon>Neisseriales</taxon>
        <taxon>Chromobacteriaceae</taxon>
        <taxon>Chromobacterium</taxon>
    </lineage>
</organism>
<dbReference type="CDD" id="cd17546">
    <property type="entry name" value="REC_hyHK_CKI1_RcsC-like"/>
    <property type="match status" value="1"/>
</dbReference>
<evidence type="ECO:0000313" key="9">
    <source>
        <dbReference type="Proteomes" id="UP000275777"/>
    </source>
</evidence>
<dbReference type="Gene3D" id="3.60.40.10">
    <property type="entry name" value="PPM-type phosphatase domain"/>
    <property type="match status" value="1"/>
</dbReference>
<dbReference type="SUPFAM" id="SSF52172">
    <property type="entry name" value="CheY-like"/>
    <property type="match status" value="1"/>
</dbReference>
<dbReference type="InterPro" id="IPR039420">
    <property type="entry name" value="WalR-like"/>
</dbReference>
<keyword evidence="2" id="KW-0902">Two-component regulatory system</keyword>
<dbReference type="AlphaFoldDB" id="A0A447TIB1"/>
<dbReference type="EMBL" id="LR134182">
    <property type="protein sequence ID" value="VEB44629.1"/>
    <property type="molecule type" value="Genomic_DNA"/>
</dbReference>
<dbReference type="GO" id="GO:0005829">
    <property type="term" value="C:cytosol"/>
    <property type="evidence" value="ECO:0007669"/>
    <property type="project" value="TreeGrafter"/>
</dbReference>
<evidence type="ECO:0000256" key="5">
    <source>
        <dbReference type="ARBA" id="ARBA00023163"/>
    </source>
</evidence>
<keyword evidence="5" id="KW-0804">Transcription</keyword>
<dbReference type="InterPro" id="IPR011006">
    <property type="entry name" value="CheY-like_superfamily"/>
</dbReference>
<reference evidence="8 9" key="1">
    <citation type="submission" date="2018-12" db="EMBL/GenBank/DDBJ databases">
        <authorList>
            <consortium name="Pathogen Informatics"/>
        </authorList>
    </citation>
    <scope>NUCLEOTIDE SEQUENCE [LARGE SCALE GENOMIC DNA]</scope>
    <source>
        <strain evidence="8 9">NCTC9695</strain>
    </source>
</reference>